<comment type="similarity">
    <text evidence="1 4">Belongs to the UDP-glycosyltransferase family.</text>
</comment>
<keyword evidence="2 4" id="KW-0328">Glycosyltransferase</keyword>
<proteinExistence type="inferred from homology"/>
<protein>
    <recommendedName>
        <fullName evidence="5">Glycosyltransferase</fullName>
        <ecNumber evidence="5">2.4.1.-</ecNumber>
    </recommendedName>
</protein>
<evidence type="ECO:0000256" key="1">
    <source>
        <dbReference type="ARBA" id="ARBA00009995"/>
    </source>
</evidence>
<dbReference type="AlphaFoldDB" id="A0AAV9K9D8"/>
<evidence type="ECO:0000256" key="3">
    <source>
        <dbReference type="ARBA" id="ARBA00022679"/>
    </source>
</evidence>
<dbReference type="FunFam" id="3.40.50.2000:FF:000060">
    <property type="entry name" value="Glycosyltransferase"/>
    <property type="match status" value="1"/>
</dbReference>
<evidence type="ECO:0000313" key="7">
    <source>
        <dbReference type="EMBL" id="KAK4709934.1"/>
    </source>
</evidence>
<name>A0AAV9K9D8_9SOLN</name>
<dbReference type="Pfam" id="PF26168">
    <property type="entry name" value="Glyco_transf_N"/>
    <property type="match status" value="1"/>
</dbReference>
<gene>
    <name evidence="7" type="ORF">R3W88_004447</name>
</gene>
<dbReference type="SUPFAM" id="SSF53756">
    <property type="entry name" value="UDP-Glycosyltransferase/glycogen phosphorylase"/>
    <property type="match status" value="1"/>
</dbReference>
<dbReference type="GO" id="GO:0016138">
    <property type="term" value="P:glycoside biosynthetic process"/>
    <property type="evidence" value="ECO:0007669"/>
    <property type="project" value="UniProtKB-ARBA"/>
</dbReference>
<dbReference type="GO" id="GO:0008194">
    <property type="term" value="F:UDP-glycosyltransferase activity"/>
    <property type="evidence" value="ECO:0007669"/>
    <property type="project" value="InterPro"/>
</dbReference>
<dbReference type="PROSITE" id="PS00375">
    <property type="entry name" value="UDPGT"/>
    <property type="match status" value="1"/>
</dbReference>
<dbReference type="Gene3D" id="3.40.50.2000">
    <property type="entry name" value="Glycogen Phosphorylase B"/>
    <property type="match status" value="2"/>
</dbReference>
<evidence type="ECO:0000256" key="2">
    <source>
        <dbReference type="ARBA" id="ARBA00022676"/>
    </source>
</evidence>
<evidence type="ECO:0000259" key="6">
    <source>
        <dbReference type="Pfam" id="PF26168"/>
    </source>
</evidence>
<keyword evidence="8" id="KW-1185">Reference proteome</keyword>
<dbReference type="EMBL" id="JAWPEI010000011">
    <property type="protein sequence ID" value="KAK4709934.1"/>
    <property type="molecule type" value="Genomic_DNA"/>
</dbReference>
<organism evidence="7 8">
    <name type="scientific">Solanum pinnatisectum</name>
    <name type="common">tansyleaf nightshade</name>
    <dbReference type="NCBI Taxonomy" id="50273"/>
    <lineage>
        <taxon>Eukaryota</taxon>
        <taxon>Viridiplantae</taxon>
        <taxon>Streptophyta</taxon>
        <taxon>Embryophyta</taxon>
        <taxon>Tracheophyta</taxon>
        <taxon>Spermatophyta</taxon>
        <taxon>Magnoliopsida</taxon>
        <taxon>eudicotyledons</taxon>
        <taxon>Gunneridae</taxon>
        <taxon>Pentapetalae</taxon>
        <taxon>asterids</taxon>
        <taxon>lamiids</taxon>
        <taxon>Solanales</taxon>
        <taxon>Solanaceae</taxon>
        <taxon>Solanoideae</taxon>
        <taxon>Solaneae</taxon>
        <taxon>Solanum</taxon>
    </lineage>
</organism>
<accession>A0AAV9K9D8</accession>
<dbReference type="InterPro" id="IPR002213">
    <property type="entry name" value="UDP_glucos_trans"/>
</dbReference>
<dbReference type="Proteomes" id="UP001311915">
    <property type="component" value="Unassembled WGS sequence"/>
</dbReference>
<sequence>MKQDKSISVLMFPWLGYGHISPFLELANKLSQRNFTIHLCSTQANLTPIREKQYSSSSIKLLELPLLTTNLPPHQHTANGLPPHLMDTLKQAFDSSTPQFTKILKTLKPDLLIYDFLQPWAPLAASQLNIPAVEFISSSSTMTAYMWHDLLKKPKGIEFPFSSTIYYRDYEMASIERSKEIIPVEKIEADKNRVGQSFVLSNHIVLIKRFNEIEGKYSNYITSLTGKKIVPVGFNLIKWLNTKDKRSTVFVSFGSEYFLSEEDLLEIAYGLESRKVNFIWPLRFAKEEVEIEEALPKGFVNRVGERGRVFKGWAPQAKILEHSSIGGFLSHCGWSSVMESMKYGIPIIAMPMHLDQPMNSRLIVEEVGMAVEVVRDGEGKLHWKEVADVINHVVVDEGGELVREKANRMKEIIRFKGDEEIDQVAKELEMLLNS</sequence>
<dbReference type="PANTHER" id="PTHR48044">
    <property type="entry name" value="GLYCOSYLTRANSFERASE"/>
    <property type="match status" value="1"/>
</dbReference>
<dbReference type="Pfam" id="PF00201">
    <property type="entry name" value="UDPGT"/>
    <property type="match status" value="1"/>
</dbReference>
<dbReference type="InterPro" id="IPR035595">
    <property type="entry name" value="UDP_glycos_trans_CS"/>
</dbReference>
<dbReference type="PANTHER" id="PTHR48044:SF2">
    <property type="entry name" value="CYANIDIN-3-O-GLUCOSIDE 2-O-GLUCURONOSYLTRANSFERASE-LIKE"/>
    <property type="match status" value="1"/>
</dbReference>
<evidence type="ECO:0000256" key="5">
    <source>
        <dbReference type="RuleBase" id="RU362057"/>
    </source>
</evidence>
<comment type="caution">
    <text evidence="7">The sequence shown here is derived from an EMBL/GenBank/DDBJ whole genome shotgun (WGS) entry which is preliminary data.</text>
</comment>
<dbReference type="CDD" id="cd03784">
    <property type="entry name" value="GT1_Gtf-like"/>
    <property type="match status" value="1"/>
</dbReference>
<dbReference type="InterPro" id="IPR058980">
    <property type="entry name" value="Glyco_transf_N"/>
</dbReference>
<evidence type="ECO:0000256" key="4">
    <source>
        <dbReference type="RuleBase" id="RU003718"/>
    </source>
</evidence>
<evidence type="ECO:0000313" key="8">
    <source>
        <dbReference type="Proteomes" id="UP001311915"/>
    </source>
</evidence>
<feature type="domain" description="Glycosyltransferase N-terminal" evidence="6">
    <location>
        <begin position="6"/>
        <end position="149"/>
    </location>
</feature>
<keyword evidence="3 4" id="KW-0808">Transferase</keyword>
<reference evidence="7 8" key="1">
    <citation type="submission" date="2023-10" db="EMBL/GenBank/DDBJ databases">
        <title>Genome-Wide Identification Analysis in wild type Solanum Pinnatisectum Reveals Some Genes Defensing Phytophthora Infestans.</title>
        <authorList>
            <person name="Sun C."/>
        </authorList>
    </citation>
    <scope>NUCLEOTIDE SEQUENCE [LARGE SCALE GENOMIC DNA]</scope>
    <source>
        <strain evidence="7">LQN</strain>
        <tissue evidence="7">Leaf</tissue>
    </source>
</reference>
<dbReference type="EC" id="2.4.1.-" evidence="5"/>